<evidence type="ECO:0000256" key="4">
    <source>
        <dbReference type="ARBA" id="ARBA00022448"/>
    </source>
</evidence>
<keyword evidence="6 7" id="KW-0592">Phosphate transport</keyword>
<dbReference type="InterPro" id="IPR026022">
    <property type="entry name" value="PhoU_dom"/>
</dbReference>
<gene>
    <name evidence="9" type="primary">phoU</name>
    <name evidence="9" type="ORF">ACFQPE_11315</name>
</gene>
<dbReference type="GO" id="GO:0006817">
    <property type="term" value="P:phosphate ion transport"/>
    <property type="evidence" value="ECO:0007669"/>
    <property type="project" value="UniProtKB-KW"/>
</dbReference>
<dbReference type="EMBL" id="JBHTBF010000002">
    <property type="protein sequence ID" value="MFC7317371.1"/>
    <property type="molecule type" value="Genomic_DNA"/>
</dbReference>
<dbReference type="RefSeq" id="WP_276303380.1">
    <property type="nucleotide sequence ID" value="NZ_CP119992.1"/>
</dbReference>
<sequence>MTPDGLRSELDRLAAEVEEMADLVCDRLRLALDALVEGDERGARVVLNGDGVVNRQYLDIERACTDLVALRQPVAGDLRFVVASFKIITDLERIADLAVNLASYALSADREVLPEVNLGDIGALAIRMVEDAVDAYVRRDDGWLCHEVADRDNELDALCAHASNVVVRTLIEHELDDDDLDADALADDVSVLFLTLRDLERVGDHAVNVAARTLYMATGSDELIY</sequence>
<dbReference type="PANTHER" id="PTHR42930">
    <property type="entry name" value="PHOSPHATE-SPECIFIC TRANSPORT SYSTEM ACCESSORY PROTEIN PHOU"/>
    <property type="match status" value="1"/>
</dbReference>
<evidence type="ECO:0000259" key="8">
    <source>
        <dbReference type="Pfam" id="PF01895"/>
    </source>
</evidence>
<evidence type="ECO:0000256" key="6">
    <source>
        <dbReference type="ARBA" id="ARBA00022592"/>
    </source>
</evidence>
<feature type="domain" description="PhoU" evidence="8">
    <location>
        <begin position="17"/>
        <end position="104"/>
    </location>
</feature>
<dbReference type="FunFam" id="1.20.58.220:FF:000004">
    <property type="entry name" value="Phosphate-specific transport system accessory protein PhoU"/>
    <property type="match status" value="1"/>
</dbReference>
<keyword evidence="10" id="KW-1185">Reference proteome</keyword>
<dbReference type="Proteomes" id="UP001596547">
    <property type="component" value="Unassembled WGS sequence"/>
</dbReference>
<dbReference type="Gene3D" id="1.20.58.220">
    <property type="entry name" value="Phosphate transport system protein phou homolog 2, domain 2"/>
    <property type="match status" value="1"/>
</dbReference>
<dbReference type="AlphaFoldDB" id="A0ABD6A9Y9"/>
<dbReference type="GeneID" id="79315960"/>
<comment type="subunit">
    <text evidence="3 7">Homodimer.</text>
</comment>
<evidence type="ECO:0000256" key="3">
    <source>
        <dbReference type="ARBA" id="ARBA00011738"/>
    </source>
</evidence>
<dbReference type="GO" id="GO:0005737">
    <property type="term" value="C:cytoplasm"/>
    <property type="evidence" value="ECO:0007669"/>
    <property type="project" value="UniProtKB-SubCell"/>
</dbReference>
<protein>
    <recommendedName>
        <fullName evidence="7">Phosphate-specific transport system accessory protein PhoU</fullName>
    </recommendedName>
</protein>
<evidence type="ECO:0000256" key="2">
    <source>
        <dbReference type="ARBA" id="ARBA00008107"/>
    </source>
</evidence>
<dbReference type="SUPFAM" id="SSF109755">
    <property type="entry name" value="PhoU-like"/>
    <property type="match status" value="1"/>
</dbReference>
<comment type="function">
    <text evidence="7">Plays a role in the regulation of phosphate uptake.</text>
</comment>
<keyword evidence="4 7" id="KW-0813">Transport</keyword>
<evidence type="ECO:0000313" key="10">
    <source>
        <dbReference type="Proteomes" id="UP001596547"/>
    </source>
</evidence>
<reference evidence="9 10" key="1">
    <citation type="journal article" date="2019" name="Int. J. Syst. Evol. Microbiol.">
        <title>The Global Catalogue of Microorganisms (GCM) 10K type strain sequencing project: providing services to taxonomists for standard genome sequencing and annotation.</title>
        <authorList>
            <consortium name="The Broad Institute Genomics Platform"/>
            <consortium name="The Broad Institute Genome Sequencing Center for Infectious Disease"/>
            <person name="Wu L."/>
            <person name="Ma J."/>
        </authorList>
    </citation>
    <scope>NUCLEOTIDE SEQUENCE [LARGE SCALE GENOMIC DNA]</scope>
    <source>
        <strain evidence="9 10">PSR21</strain>
    </source>
</reference>
<name>A0ABD6A9Y9_9EURY</name>
<comment type="caution">
    <text evidence="9">The sequence shown here is derived from an EMBL/GenBank/DDBJ whole genome shotgun (WGS) entry which is preliminary data.</text>
</comment>
<dbReference type="InterPro" id="IPR028366">
    <property type="entry name" value="PhoU"/>
</dbReference>
<evidence type="ECO:0000313" key="9">
    <source>
        <dbReference type="EMBL" id="MFC7317371.1"/>
    </source>
</evidence>
<dbReference type="PIRSF" id="PIRSF003107">
    <property type="entry name" value="PhoU"/>
    <property type="match status" value="1"/>
</dbReference>
<dbReference type="PANTHER" id="PTHR42930:SF3">
    <property type="entry name" value="PHOSPHATE-SPECIFIC TRANSPORT SYSTEM ACCESSORY PROTEIN PHOU"/>
    <property type="match status" value="1"/>
</dbReference>
<evidence type="ECO:0000256" key="5">
    <source>
        <dbReference type="ARBA" id="ARBA00022490"/>
    </source>
</evidence>
<feature type="domain" description="PhoU" evidence="8">
    <location>
        <begin position="120"/>
        <end position="212"/>
    </location>
</feature>
<proteinExistence type="inferred from homology"/>
<comment type="subcellular location">
    <subcellularLocation>
        <location evidence="1 7">Cytoplasm</location>
    </subcellularLocation>
</comment>
<organism evidence="9 10">
    <name type="scientific">Halomarina halobia</name>
    <dbReference type="NCBI Taxonomy" id="3033386"/>
    <lineage>
        <taxon>Archaea</taxon>
        <taxon>Methanobacteriati</taxon>
        <taxon>Methanobacteriota</taxon>
        <taxon>Stenosarchaea group</taxon>
        <taxon>Halobacteria</taxon>
        <taxon>Halobacteriales</taxon>
        <taxon>Natronomonadaceae</taxon>
        <taxon>Halomarina</taxon>
    </lineage>
</organism>
<evidence type="ECO:0000256" key="1">
    <source>
        <dbReference type="ARBA" id="ARBA00004496"/>
    </source>
</evidence>
<keyword evidence="5 7" id="KW-0963">Cytoplasm</keyword>
<accession>A0ABD6A9Y9</accession>
<evidence type="ECO:0000256" key="7">
    <source>
        <dbReference type="PIRNR" id="PIRNR003107"/>
    </source>
</evidence>
<comment type="similarity">
    <text evidence="2 7">Belongs to the PhoU family.</text>
</comment>
<dbReference type="Pfam" id="PF01895">
    <property type="entry name" value="PhoU"/>
    <property type="match status" value="2"/>
</dbReference>
<dbReference type="NCBIfam" id="TIGR02135">
    <property type="entry name" value="phoU_full"/>
    <property type="match status" value="1"/>
</dbReference>
<dbReference type="InterPro" id="IPR038078">
    <property type="entry name" value="PhoU-like_sf"/>
</dbReference>